<proteinExistence type="predicted"/>
<sequence length="62" mass="7418">MLTRCTYVPNLDKRKGLPFTKQQEWQNARGMEHAAEEAEKGAWKVNTCRSFRHLRTARRTRR</sequence>
<evidence type="ECO:0000313" key="2">
    <source>
        <dbReference type="Proteomes" id="UP000011713"/>
    </source>
</evidence>
<dbReference type="EMBL" id="JH598081">
    <property type="status" value="NOT_ANNOTATED_CDS"/>
    <property type="molecule type" value="Genomic_DNA"/>
</dbReference>
<dbReference type="InParanoid" id="M4C0U2"/>
<evidence type="ECO:0000313" key="1">
    <source>
        <dbReference type="EnsemblProtists" id="HpaP812634"/>
    </source>
</evidence>
<reference evidence="1" key="2">
    <citation type="submission" date="2015-06" db="UniProtKB">
        <authorList>
            <consortium name="EnsemblProtists"/>
        </authorList>
    </citation>
    <scope>IDENTIFICATION</scope>
    <source>
        <strain evidence="1">Emoy2</strain>
    </source>
</reference>
<organism evidence="1 2">
    <name type="scientific">Hyaloperonospora arabidopsidis (strain Emoy2)</name>
    <name type="common">Downy mildew agent</name>
    <name type="synonym">Peronospora arabidopsidis</name>
    <dbReference type="NCBI Taxonomy" id="559515"/>
    <lineage>
        <taxon>Eukaryota</taxon>
        <taxon>Sar</taxon>
        <taxon>Stramenopiles</taxon>
        <taxon>Oomycota</taxon>
        <taxon>Peronosporomycetes</taxon>
        <taxon>Peronosporales</taxon>
        <taxon>Peronosporaceae</taxon>
        <taxon>Hyaloperonospora</taxon>
    </lineage>
</organism>
<accession>M4C0U2</accession>
<protein>
    <submittedName>
        <fullName evidence="1">Uncharacterized protein</fullName>
    </submittedName>
</protein>
<dbReference type="HOGENOM" id="CLU_2908843_0_0_1"/>
<dbReference type="Proteomes" id="UP000011713">
    <property type="component" value="Unassembled WGS sequence"/>
</dbReference>
<keyword evidence="2" id="KW-1185">Reference proteome</keyword>
<dbReference type="EnsemblProtists" id="HpaT812634">
    <property type="protein sequence ID" value="HpaP812634"/>
    <property type="gene ID" value="HpaG812634"/>
</dbReference>
<name>M4C0U2_HYAAE</name>
<dbReference type="VEuPathDB" id="FungiDB:HpaG812634"/>
<dbReference type="AlphaFoldDB" id="M4C0U2"/>
<reference evidence="2" key="1">
    <citation type="journal article" date="2010" name="Science">
        <title>Signatures of adaptation to obligate biotrophy in the Hyaloperonospora arabidopsidis genome.</title>
        <authorList>
            <person name="Baxter L."/>
            <person name="Tripathy S."/>
            <person name="Ishaque N."/>
            <person name="Boot N."/>
            <person name="Cabral A."/>
            <person name="Kemen E."/>
            <person name="Thines M."/>
            <person name="Ah-Fong A."/>
            <person name="Anderson R."/>
            <person name="Badejoko W."/>
            <person name="Bittner-Eddy P."/>
            <person name="Boore J.L."/>
            <person name="Chibucos M.C."/>
            <person name="Coates M."/>
            <person name="Dehal P."/>
            <person name="Delehaunty K."/>
            <person name="Dong S."/>
            <person name="Downton P."/>
            <person name="Dumas B."/>
            <person name="Fabro G."/>
            <person name="Fronick C."/>
            <person name="Fuerstenberg S.I."/>
            <person name="Fulton L."/>
            <person name="Gaulin E."/>
            <person name="Govers F."/>
            <person name="Hughes L."/>
            <person name="Humphray S."/>
            <person name="Jiang R.H."/>
            <person name="Judelson H."/>
            <person name="Kamoun S."/>
            <person name="Kyung K."/>
            <person name="Meijer H."/>
            <person name="Minx P."/>
            <person name="Morris P."/>
            <person name="Nelson J."/>
            <person name="Phuntumart V."/>
            <person name="Qutob D."/>
            <person name="Rehmany A."/>
            <person name="Rougon-Cardoso A."/>
            <person name="Ryden P."/>
            <person name="Torto-Alalibo T."/>
            <person name="Studholme D."/>
            <person name="Wang Y."/>
            <person name="Win J."/>
            <person name="Wood J."/>
            <person name="Clifton S.W."/>
            <person name="Rogers J."/>
            <person name="Van den Ackerveken G."/>
            <person name="Jones J.D."/>
            <person name="McDowell J.M."/>
            <person name="Beynon J."/>
            <person name="Tyler B.M."/>
        </authorList>
    </citation>
    <scope>NUCLEOTIDE SEQUENCE [LARGE SCALE GENOMIC DNA]</scope>
    <source>
        <strain evidence="2">Emoy2</strain>
    </source>
</reference>